<dbReference type="GO" id="GO:0046422">
    <property type="term" value="F:violaxanthin de-epoxidase activity"/>
    <property type="evidence" value="ECO:0007669"/>
    <property type="project" value="InterPro"/>
</dbReference>
<dbReference type="AlphaFoldDB" id="D7FSB2"/>
<dbReference type="InterPro" id="IPR044682">
    <property type="entry name" value="VDE"/>
</dbReference>
<dbReference type="InParanoid" id="D7FSB2"/>
<dbReference type="STRING" id="2880.D7FSB2"/>
<dbReference type="GO" id="GO:0010028">
    <property type="term" value="P:xanthophyll cycle"/>
    <property type="evidence" value="ECO:0007669"/>
    <property type="project" value="InterPro"/>
</dbReference>
<dbReference type="EMBL" id="FN648411">
    <property type="protein sequence ID" value="CBJ31053.1"/>
    <property type="molecule type" value="Genomic_DNA"/>
</dbReference>
<dbReference type="OrthoDB" id="420426at2759"/>
<dbReference type="Gene3D" id="2.40.128.20">
    <property type="match status" value="1"/>
</dbReference>
<name>D7FSB2_ECTSI</name>
<keyword evidence="3" id="KW-1185">Reference proteome</keyword>
<protein>
    <recommendedName>
        <fullName evidence="1">VDE lipocalin domain-containing protein</fullName>
    </recommendedName>
</protein>
<dbReference type="EMBL" id="FN649733">
    <property type="protein sequence ID" value="CBJ31053.1"/>
    <property type="molecule type" value="Genomic_DNA"/>
</dbReference>
<evidence type="ECO:0000313" key="2">
    <source>
        <dbReference type="EMBL" id="CBJ31053.1"/>
    </source>
</evidence>
<accession>D7FSB2</accession>
<evidence type="ECO:0000313" key="3">
    <source>
        <dbReference type="Proteomes" id="UP000002630"/>
    </source>
</evidence>
<organism evidence="2 3">
    <name type="scientific">Ectocarpus siliculosus</name>
    <name type="common">Brown alga</name>
    <name type="synonym">Conferva siliculosa</name>
    <dbReference type="NCBI Taxonomy" id="2880"/>
    <lineage>
        <taxon>Eukaryota</taxon>
        <taxon>Sar</taxon>
        <taxon>Stramenopiles</taxon>
        <taxon>Ochrophyta</taxon>
        <taxon>PX clade</taxon>
        <taxon>Phaeophyceae</taxon>
        <taxon>Ectocarpales</taxon>
        <taxon>Ectocarpaceae</taxon>
        <taxon>Ectocarpus</taxon>
    </lineage>
</organism>
<gene>
    <name evidence="2" type="primary">VDR</name>
    <name evidence="2" type="ORF">Esi_0231_0004</name>
</gene>
<sequence length="501" mass="55812">MSTTSMAAQAVAWPDEVTAPSLDQPVRARILAVAPDGVASPFEDRGTAVPWFEVWDHIAKRVKWADTGVEMKVFREESLRKDKDSSGERARFNDLAARSDVFVGSAIQDPATAEWIASVIEKADITTRFSAGCPPELARTSLVGKFRPDPPAPALVRILPDFLRDLIGGPNSGTKKDRVLWDTLNNFYERNSSEDLTFLSLVLVDSYVTTVPRVTGIGKDSNPDTVDCMMENCKQEVIDCAKDADCRACISCLTACPPNDQVCAYRCITSYETKTMEMFSLCVLQKNNCMCNSAEIPTLPDPPAQATFRGKPLTHETAQDLFMGWLGKEAYSWKVVCGQNPAYDFFPSQHQIFYRGRGEGQMWYDPVFKVVTIKGEEVWRRRHYRVKPAVTPGTFRFSVLDNGVVSNEYWRIIDVSDDLSWGVFYYAGAATAAGQSYTGSLLVSRDGDWPEQKEMERVEKAFDSCGIKLWELFPVDNTNDEGAPLGLPDSFAANNDRPTLV</sequence>
<reference evidence="2 3" key="1">
    <citation type="journal article" date="2010" name="Nature">
        <title>The Ectocarpus genome and the independent evolution of multicellularity in brown algae.</title>
        <authorList>
            <person name="Cock J.M."/>
            <person name="Sterck L."/>
            <person name="Rouze P."/>
            <person name="Scornet D."/>
            <person name="Allen A.E."/>
            <person name="Amoutzias G."/>
            <person name="Anthouard V."/>
            <person name="Artiguenave F."/>
            <person name="Aury J.M."/>
            <person name="Badger J.H."/>
            <person name="Beszteri B."/>
            <person name="Billiau K."/>
            <person name="Bonnet E."/>
            <person name="Bothwell J.H."/>
            <person name="Bowler C."/>
            <person name="Boyen C."/>
            <person name="Brownlee C."/>
            <person name="Carrano C.J."/>
            <person name="Charrier B."/>
            <person name="Cho G.Y."/>
            <person name="Coelho S.M."/>
            <person name="Collen J."/>
            <person name="Corre E."/>
            <person name="Da Silva C."/>
            <person name="Delage L."/>
            <person name="Delaroque N."/>
            <person name="Dittami S.M."/>
            <person name="Doulbeau S."/>
            <person name="Elias M."/>
            <person name="Farnham G."/>
            <person name="Gachon C.M."/>
            <person name="Gschloessl B."/>
            <person name="Heesch S."/>
            <person name="Jabbari K."/>
            <person name="Jubin C."/>
            <person name="Kawai H."/>
            <person name="Kimura K."/>
            <person name="Kloareg B."/>
            <person name="Kupper F.C."/>
            <person name="Lang D."/>
            <person name="Le Bail A."/>
            <person name="Leblanc C."/>
            <person name="Lerouge P."/>
            <person name="Lohr M."/>
            <person name="Lopez P.J."/>
            <person name="Martens C."/>
            <person name="Maumus F."/>
            <person name="Michel G."/>
            <person name="Miranda-Saavedra D."/>
            <person name="Morales J."/>
            <person name="Moreau H."/>
            <person name="Motomura T."/>
            <person name="Nagasato C."/>
            <person name="Napoli C.A."/>
            <person name="Nelson D.R."/>
            <person name="Nyvall-Collen P."/>
            <person name="Peters A.F."/>
            <person name="Pommier C."/>
            <person name="Potin P."/>
            <person name="Poulain J."/>
            <person name="Quesneville H."/>
            <person name="Read B."/>
            <person name="Rensing S.A."/>
            <person name="Ritter A."/>
            <person name="Rousvoal S."/>
            <person name="Samanta M."/>
            <person name="Samson G."/>
            <person name="Schroeder D.C."/>
            <person name="Segurens B."/>
            <person name="Strittmatter M."/>
            <person name="Tonon T."/>
            <person name="Tregear J.W."/>
            <person name="Valentin K."/>
            <person name="von Dassow P."/>
            <person name="Yamagishi T."/>
            <person name="Van de Peer Y."/>
            <person name="Wincker P."/>
        </authorList>
    </citation>
    <scope>NUCLEOTIDE SEQUENCE [LARGE SCALE GENOMIC DNA]</scope>
    <source>
        <strain evidence="3">Ec32 / CCAP1310/4</strain>
    </source>
</reference>
<evidence type="ECO:0000259" key="1">
    <source>
        <dbReference type="Pfam" id="PF07137"/>
    </source>
</evidence>
<dbReference type="eggNOG" id="ENOG502QUXT">
    <property type="taxonomic scope" value="Eukaryota"/>
</dbReference>
<dbReference type="PANTHER" id="PTHR33970">
    <property type="entry name" value="VIOLAXANTHIN DE-EPOXIDASE, CHLOROPLASTIC-RELATED"/>
    <property type="match status" value="1"/>
</dbReference>
<feature type="domain" description="VDE lipocalin" evidence="1">
    <location>
        <begin position="226"/>
        <end position="477"/>
    </location>
</feature>
<dbReference type="InterPro" id="IPR010788">
    <property type="entry name" value="VDE_dom"/>
</dbReference>
<dbReference type="PANTHER" id="PTHR33970:SF2">
    <property type="entry name" value="OS01G0716400 PROTEIN"/>
    <property type="match status" value="1"/>
</dbReference>
<dbReference type="Pfam" id="PF07137">
    <property type="entry name" value="VDE"/>
    <property type="match status" value="1"/>
</dbReference>
<proteinExistence type="predicted"/>
<dbReference type="Proteomes" id="UP000002630">
    <property type="component" value="Linkage Group LG08"/>
</dbReference>
<dbReference type="InterPro" id="IPR012674">
    <property type="entry name" value="Calycin"/>
</dbReference>